<name>X1VRQ3_9ZZZZ</name>
<comment type="caution">
    <text evidence="1">The sequence shown here is derived from an EMBL/GenBank/DDBJ whole genome shotgun (WGS) entry which is preliminary data.</text>
</comment>
<sequence>MKPAKRNVPHRTHTTPLIFPTLEIFPYHHPEKRRSRIRRGIPPELVRYPTTVFEEVKLPVDAV</sequence>
<gene>
    <name evidence="1" type="ORF">S12H4_61337</name>
</gene>
<evidence type="ECO:0000313" key="1">
    <source>
        <dbReference type="EMBL" id="GAJ19691.1"/>
    </source>
</evidence>
<accession>X1VRQ3</accession>
<proteinExistence type="predicted"/>
<organism evidence="1">
    <name type="scientific">marine sediment metagenome</name>
    <dbReference type="NCBI Taxonomy" id="412755"/>
    <lineage>
        <taxon>unclassified sequences</taxon>
        <taxon>metagenomes</taxon>
        <taxon>ecological metagenomes</taxon>
    </lineage>
</organism>
<dbReference type="AlphaFoldDB" id="X1VRQ3"/>
<protein>
    <submittedName>
        <fullName evidence="1">Uncharacterized protein</fullName>
    </submittedName>
</protein>
<reference evidence="1" key="1">
    <citation type="journal article" date="2014" name="Front. Microbiol.">
        <title>High frequency of phylogenetically diverse reductive dehalogenase-homologous genes in deep subseafloor sedimentary metagenomes.</title>
        <authorList>
            <person name="Kawai M."/>
            <person name="Futagami T."/>
            <person name="Toyoda A."/>
            <person name="Takaki Y."/>
            <person name="Nishi S."/>
            <person name="Hori S."/>
            <person name="Arai W."/>
            <person name="Tsubouchi T."/>
            <person name="Morono Y."/>
            <person name="Uchiyama I."/>
            <person name="Ito T."/>
            <person name="Fujiyama A."/>
            <person name="Inagaki F."/>
            <person name="Takami H."/>
        </authorList>
    </citation>
    <scope>NUCLEOTIDE SEQUENCE</scope>
    <source>
        <strain evidence="1">Expedition CK06-06</strain>
    </source>
</reference>
<dbReference type="EMBL" id="BARW01040679">
    <property type="protein sequence ID" value="GAJ19691.1"/>
    <property type="molecule type" value="Genomic_DNA"/>
</dbReference>